<dbReference type="AlphaFoldDB" id="A0A0M3HT75"/>
<feature type="region of interest" description="Disordered" evidence="1">
    <location>
        <begin position="227"/>
        <end position="271"/>
    </location>
</feature>
<evidence type="ECO:0000256" key="1">
    <source>
        <dbReference type="SAM" id="MobiDB-lite"/>
    </source>
</evidence>
<keyword evidence="2" id="KW-1185">Reference proteome</keyword>
<proteinExistence type="predicted"/>
<accession>A0A0M3HT75</accession>
<organism evidence="2 3">
    <name type="scientific">Ascaris lumbricoides</name>
    <name type="common">Giant roundworm</name>
    <dbReference type="NCBI Taxonomy" id="6252"/>
    <lineage>
        <taxon>Eukaryota</taxon>
        <taxon>Metazoa</taxon>
        <taxon>Ecdysozoa</taxon>
        <taxon>Nematoda</taxon>
        <taxon>Chromadorea</taxon>
        <taxon>Rhabditida</taxon>
        <taxon>Spirurina</taxon>
        <taxon>Ascaridomorpha</taxon>
        <taxon>Ascaridoidea</taxon>
        <taxon>Ascarididae</taxon>
        <taxon>Ascaris</taxon>
    </lineage>
</organism>
<sequence length="290" mass="31378">MASPTPFSIDDQEERHFIGDLLSEEDVFEQSDGTHIDGPATSHLLTGGGVLSSSGPPIPSPSQTCRREPLPFCSGYTVSPPQWSPVNNQSLTSFIASPVATAFGPSQTATAITPTYFLEAAVNGPGEWRPFTRTSLDGFRQMSSEILYPRHTGIHVSITPASDATDMVHHYYGSVDHRHLHCCVVNTSSFTRPSDVMRRAAVSSMIERHAGMDRNLVLHAPTVHTERSTERILVREQSSGPAPDDEFLLDQGQTPPSSTGSLGSSEKRPQYGLHLPSIGAEWNSAINSAV</sequence>
<protein>
    <submittedName>
        <fullName evidence="3">ORF2</fullName>
    </submittedName>
</protein>
<name>A0A0M3HT75_ASCLU</name>
<reference evidence="3" key="1">
    <citation type="submission" date="2017-02" db="UniProtKB">
        <authorList>
            <consortium name="WormBaseParasite"/>
        </authorList>
    </citation>
    <scope>IDENTIFICATION</scope>
</reference>
<feature type="compositionally biased region" description="Low complexity" evidence="1">
    <location>
        <begin position="254"/>
        <end position="264"/>
    </location>
</feature>
<evidence type="ECO:0000313" key="3">
    <source>
        <dbReference type="WBParaSite" id="ALUE_0000580301-mRNA-1"/>
    </source>
</evidence>
<feature type="region of interest" description="Disordered" evidence="1">
    <location>
        <begin position="34"/>
        <end position="66"/>
    </location>
</feature>
<evidence type="ECO:0000313" key="2">
    <source>
        <dbReference type="Proteomes" id="UP000036681"/>
    </source>
</evidence>
<dbReference type="Proteomes" id="UP000036681">
    <property type="component" value="Unplaced"/>
</dbReference>
<dbReference type="WBParaSite" id="ALUE_0000580301-mRNA-1">
    <property type="protein sequence ID" value="ALUE_0000580301-mRNA-1"/>
    <property type="gene ID" value="ALUE_0000580301"/>
</dbReference>